<evidence type="ECO:0000256" key="6">
    <source>
        <dbReference type="SAM" id="Phobius"/>
    </source>
</evidence>
<dbReference type="InterPro" id="IPR036957">
    <property type="entry name" value="Znf_PARP_sf"/>
</dbReference>
<dbReference type="PROSITE" id="PS50064">
    <property type="entry name" value="ZF_PARP_2"/>
    <property type="match status" value="1"/>
</dbReference>
<dbReference type="Pfam" id="PF00645">
    <property type="entry name" value="zf-PARP"/>
    <property type="match status" value="1"/>
</dbReference>
<evidence type="ECO:0000256" key="2">
    <source>
        <dbReference type="ARBA" id="ARBA00022723"/>
    </source>
</evidence>
<evidence type="ECO:0000256" key="3">
    <source>
        <dbReference type="ARBA" id="ARBA00022771"/>
    </source>
</evidence>
<dbReference type="InterPro" id="IPR001510">
    <property type="entry name" value="Znf_PARP"/>
</dbReference>
<evidence type="ECO:0000256" key="4">
    <source>
        <dbReference type="ARBA" id="ARBA00022833"/>
    </source>
</evidence>
<dbReference type="EnsemblMetazoa" id="XM_044458383.1">
    <property type="protein sequence ID" value="XP_044314318.1"/>
    <property type="gene ID" value="LOC123037482"/>
</dbReference>
<dbReference type="Proteomes" id="UP001652680">
    <property type="component" value="Unassembled WGS sequence"/>
</dbReference>
<evidence type="ECO:0000313" key="8">
    <source>
        <dbReference type="EnsemblMetazoa" id="XP_044314318.1"/>
    </source>
</evidence>
<evidence type="ECO:0000256" key="1">
    <source>
        <dbReference type="ARBA" id="ARBA00004123"/>
    </source>
</evidence>
<sequence length="74" mass="8378">MDIELPYVVEYAKSGRASCKGCKCSIPKNSLRIAVMVQLSSIYFMIGYYVNLLTASNNIVLQWKIPLMRIDSKT</sequence>
<reference evidence="8" key="2">
    <citation type="submission" date="2025-05" db="UniProtKB">
        <authorList>
            <consortium name="EnsemblMetazoa"/>
        </authorList>
    </citation>
    <scope>IDENTIFICATION</scope>
</reference>
<dbReference type="SUPFAM" id="SSF57716">
    <property type="entry name" value="Glucocorticoid receptor-like (DNA-binding domain)"/>
    <property type="match status" value="1"/>
</dbReference>
<dbReference type="SMART" id="SM01336">
    <property type="entry name" value="zf-PARP"/>
    <property type="match status" value="1"/>
</dbReference>
<feature type="transmembrane region" description="Helical" evidence="6">
    <location>
        <begin position="33"/>
        <end position="50"/>
    </location>
</feature>
<comment type="subcellular location">
    <subcellularLocation>
        <location evidence="1">Nucleus</location>
    </subcellularLocation>
</comment>
<keyword evidence="3" id="KW-0863">Zinc-finger</keyword>
<reference evidence="9" key="1">
    <citation type="journal article" date="2021" name="Elife">
        <title>Highly contiguous assemblies of 101 drosophilid genomes.</title>
        <authorList>
            <person name="Kim B.Y."/>
            <person name="Wang J.R."/>
            <person name="Miller D.E."/>
            <person name="Barmina O."/>
            <person name="Delaney E."/>
            <person name="Thompson A."/>
            <person name="Comeault A.A."/>
            <person name="Peede D."/>
            <person name="D'Agostino E.R."/>
            <person name="Pelaez J."/>
            <person name="Aguilar J.M."/>
            <person name="Haji D."/>
            <person name="Matsunaga T."/>
            <person name="Armstrong E.E."/>
            <person name="Zych M."/>
            <person name="Ogawa Y."/>
            <person name="Stamenkovic-Radak M."/>
            <person name="Jelic M."/>
            <person name="Veselinovic M.S."/>
            <person name="Tanaskovic M."/>
            <person name="Eric P."/>
            <person name="Gao J.J."/>
            <person name="Katoh T.K."/>
            <person name="Toda M.J."/>
            <person name="Watabe H."/>
            <person name="Watada M."/>
            <person name="Davis J.S."/>
            <person name="Moyle L.C."/>
            <person name="Manoli G."/>
            <person name="Bertolini E."/>
            <person name="Kostal V."/>
            <person name="Hawley R.S."/>
            <person name="Takahashi A."/>
            <person name="Jones C.D."/>
            <person name="Price D.K."/>
            <person name="Whiteman N."/>
            <person name="Kopp A."/>
            <person name="Matute D.R."/>
            <person name="Petrov D.A."/>
        </authorList>
    </citation>
    <scope>NUCLEOTIDE SEQUENCE [LARGE SCALE GENOMIC DNA]</scope>
</reference>
<proteinExistence type="predicted"/>
<dbReference type="Gene3D" id="3.30.1740.10">
    <property type="entry name" value="Zinc finger, PARP-type"/>
    <property type="match status" value="1"/>
</dbReference>
<evidence type="ECO:0000256" key="5">
    <source>
        <dbReference type="ARBA" id="ARBA00023242"/>
    </source>
</evidence>
<evidence type="ECO:0000259" key="7">
    <source>
        <dbReference type="PROSITE" id="PS50064"/>
    </source>
</evidence>
<organism evidence="8 9">
    <name type="scientific">Drosophila rhopaloa</name>
    <name type="common">Fruit fly</name>
    <dbReference type="NCBI Taxonomy" id="1041015"/>
    <lineage>
        <taxon>Eukaryota</taxon>
        <taxon>Metazoa</taxon>
        <taxon>Ecdysozoa</taxon>
        <taxon>Arthropoda</taxon>
        <taxon>Hexapoda</taxon>
        <taxon>Insecta</taxon>
        <taxon>Pterygota</taxon>
        <taxon>Neoptera</taxon>
        <taxon>Endopterygota</taxon>
        <taxon>Diptera</taxon>
        <taxon>Brachycera</taxon>
        <taxon>Muscomorpha</taxon>
        <taxon>Ephydroidea</taxon>
        <taxon>Drosophilidae</taxon>
        <taxon>Drosophila</taxon>
        <taxon>Sophophora</taxon>
    </lineage>
</organism>
<keyword evidence="4" id="KW-0862">Zinc</keyword>
<dbReference type="RefSeq" id="XP_044314318.1">
    <property type="nucleotide sequence ID" value="XM_044458383.1"/>
</dbReference>
<keyword evidence="6" id="KW-1133">Transmembrane helix</keyword>
<evidence type="ECO:0000313" key="9">
    <source>
        <dbReference type="Proteomes" id="UP001652680"/>
    </source>
</evidence>
<keyword evidence="9" id="KW-1185">Reference proteome</keyword>
<keyword evidence="6" id="KW-0812">Transmembrane</keyword>
<name>A0ABM5J666_DRORH</name>
<dbReference type="GeneID" id="123037482"/>
<keyword evidence="6" id="KW-0472">Membrane</keyword>
<keyword evidence="2" id="KW-0479">Metal-binding</keyword>
<accession>A0ABM5J666</accession>
<protein>
    <recommendedName>
        <fullName evidence="7">PARP-type domain-containing protein</fullName>
    </recommendedName>
</protein>
<keyword evidence="5" id="KW-0539">Nucleus</keyword>
<feature type="domain" description="PARP-type" evidence="7">
    <location>
        <begin position="7"/>
        <end position="38"/>
    </location>
</feature>